<dbReference type="Proteomes" id="UP000217005">
    <property type="component" value="Unassembled WGS sequence"/>
</dbReference>
<sequence length="272" mass="30149">MRVLACLALCAFGAAAQAREVACPDAARIVRAAYPEAYAPHDDKVEMVAGSMISLKGDGALDVVCRAWPSYPDLIVALVPIVADFAPNGRRDADLDVLLLDRKGFEVRARHLMTGVLSEDTIMISALALDTAAYEVRPGERAFGVRITRRAMSRTNPYSETSLRLFLPQGEALLPVLDGLVVDQERGEWDGRCQGWIEEHYVMLAVGRRQPDGWNALDLRDQRSRREMAVTAEGECRDVVDTTRQVPFVMRHQDAGYARPDSLRSRDSLPPE</sequence>
<proteinExistence type="predicted"/>
<dbReference type="RefSeq" id="WP_094826024.1">
    <property type="nucleotide sequence ID" value="NZ_NEVL01000003.1"/>
</dbReference>
<dbReference type="OrthoDB" id="7202514at2"/>
<organism evidence="2 3">
    <name type="scientific">Bordetella genomosp. 1</name>
    <dbReference type="NCBI Taxonomy" id="1395607"/>
    <lineage>
        <taxon>Bacteria</taxon>
        <taxon>Pseudomonadati</taxon>
        <taxon>Pseudomonadota</taxon>
        <taxon>Betaproteobacteria</taxon>
        <taxon>Burkholderiales</taxon>
        <taxon>Alcaligenaceae</taxon>
        <taxon>Bordetella</taxon>
    </lineage>
</organism>
<evidence type="ECO:0000256" key="1">
    <source>
        <dbReference type="SAM" id="SignalP"/>
    </source>
</evidence>
<keyword evidence="1" id="KW-0732">Signal</keyword>
<feature type="signal peptide" evidence="1">
    <location>
        <begin position="1"/>
        <end position="18"/>
    </location>
</feature>
<dbReference type="EMBL" id="NEVL01000003">
    <property type="protein sequence ID" value="OZI35214.1"/>
    <property type="molecule type" value="Genomic_DNA"/>
</dbReference>
<evidence type="ECO:0000313" key="2">
    <source>
        <dbReference type="EMBL" id="OZI35214.1"/>
    </source>
</evidence>
<feature type="chain" id="PRO_5012447176" evidence="1">
    <location>
        <begin position="19"/>
        <end position="272"/>
    </location>
</feature>
<evidence type="ECO:0000313" key="3">
    <source>
        <dbReference type="Proteomes" id="UP000217005"/>
    </source>
</evidence>
<name>A0A261SCU5_9BORD</name>
<reference evidence="2 3" key="1">
    <citation type="submission" date="2017-05" db="EMBL/GenBank/DDBJ databases">
        <title>Complete and WGS of Bordetella genogroups.</title>
        <authorList>
            <person name="Spilker T."/>
            <person name="LiPuma J."/>
        </authorList>
    </citation>
    <scope>NUCLEOTIDE SEQUENCE [LARGE SCALE GENOMIC DNA]</scope>
    <source>
        <strain evidence="2 3">AU17610</strain>
    </source>
</reference>
<gene>
    <name evidence="2" type="ORF">CEG14_08895</name>
</gene>
<accession>A0A261SCU5</accession>
<comment type="caution">
    <text evidence="2">The sequence shown here is derived from an EMBL/GenBank/DDBJ whole genome shotgun (WGS) entry which is preliminary data.</text>
</comment>
<protein>
    <submittedName>
        <fullName evidence="2">Uncharacterized protein</fullName>
    </submittedName>
</protein>
<dbReference type="AlphaFoldDB" id="A0A261SCU5"/>